<sequence length="59" mass="6592">MDIKDRLEAAGTQIGHDRLRLGHLVEIALPGERRLLQDLNGPQAVLPEEDPELRPSRVS</sequence>
<proteinExistence type="predicted"/>
<accession>A0A1I5TFC1</accession>
<feature type="region of interest" description="Disordered" evidence="1">
    <location>
        <begin position="40"/>
        <end position="59"/>
    </location>
</feature>
<gene>
    <name evidence="2" type="ORF">SAMN05421854_10786</name>
</gene>
<name>A0A1I5TFC1_9PSEU</name>
<evidence type="ECO:0000313" key="3">
    <source>
        <dbReference type="Proteomes" id="UP000199137"/>
    </source>
</evidence>
<protein>
    <submittedName>
        <fullName evidence="2">Uncharacterized protein</fullName>
    </submittedName>
</protein>
<evidence type="ECO:0000313" key="2">
    <source>
        <dbReference type="EMBL" id="SFP81730.1"/>
    </source>
</evidence>
<dbReference type="AlphaFoldDB" id="A0A1I5TFC1"/>
<dbReference type="EMBL" id="FOWC01000007">
    <property type="protein sequence ID" value="SFP81730.1"/>
    <property type="molecule type" value="Genomic_DNA"/>
</dbReference>
<evidence type="ECO:0000256" key="1">
    <source>
        <dbReference type="SAM" id="MobiDB-lite"/>
    </source>
</evidence>
<organism evidence="2 3">
    <name type="scientific">Amycolatopsis rubida</name>
    <dbReference type="NCBI Taxonomy" id="112413"/>
    <lineage>
        <taxon>Bacteria</taxon>
        <taxon>Bacillati</taxon>
        <taxon>Actinomycetota</taxon>
        <taxon>Actinomycetes</taxon>
        <taxon>Pseudonocardiales</taxon>
        <taxon>Pseudonocardiaceae</taxon>
        <taxon>Amycolatopsis</taxon>
    </lineage>
</organism>
<dbReference type="Proteomes" id="UP000199137">
    <property type="component" value="Unassembled WGS sequence"/>
</dbReference>
<reference evidence="2 3" key="1">
    <citation type="submission" date="2016-10" db="EMBL/GenBank/DDBJ databases">
        <authorList>
            <person name="de Groot N.N."/>
        </authorList>
    </citation>
    <scope>NUCLEOTIDE SEQUENCE [LARGE SCALE GENOMIC DNA]</scope>
    <source>
        <strain evidence="2 3">DSM 44637</strain>
    </source>
</reference>